<dbReference type="OrthoDB" id="9809126at2"/>
<dbReference type="Pfam" id="PF02486">
    <property type="entry name" value="Rep_trans"/>
    <property type="match status" value="1"/>
</dbReference>
<dbReference type="AlphaFoldDB" id="A0A2P7TYI7"/>
<keyword evidence="3" id="KW-1185">Reference proteome</keyword>
<name>A0A2P7TYI7_9NEIS</name>
<protein>
    <submittedName>
        <fullName evidence="2">Replication initiation factor</fullName>
    </submittedName>
</protein>
<dbReference type="EMBL" id="PXYY01000071">
    <property type="protein sequence ID" value="PSJ79796.1"/>
    <property type="molecule type" value="Genomic_DNA"/>
</dbReference>
<evidence type="ECO:0000259" key="1">
    <source>
        <dbReference type="Pfam" id="PF02486"/>
    </source>
</evidence>
<keyword evidence="2" id="KW-0396">Initiation factor</keyword>
<proteinExistence type="predicted"/>
<reference evidence="2 3" key="1">
    <citation type="submission" date="2018-03" db="EMBL/GenBank/DDBJ databases">
        <title>Neisseria weixii sp. nov., isolated from the intestinal contents of Tibetan Plateau pika (Ochotona curzoniae) in Yushu, Qinghai Province, China.</title>
        <authorList>
            <person name="Gui Z."/>
        </authorList>
    </citation>
    <scope>NUCLEOTIDE SEQUENCE [LARGE SCALE GENOMIC DNA]</scope>
    <source>
        <strain evidence="2 3">ATCC 51483</strain>
    </source>
</reference>
<gene>
    <name evidence="2" type="ORF">C7N83_09965</name>
</gene>
<sequence length="432" mass="48247">PASNTGGLAATANACSEAYEHFVVVKGKLVEVLLKRGSSRAAFIDTLTIVFPESVFVRPDQLGTDEEIAGNASAVIAEIFGFGLLKQNSGGRNGYKVSYHMGTDVENYGFFAMGGARQNETVCLFLTGVGLTAALSGWENRLYNYLQDYAPTAKITRVDLAHDFLNGEYTPNQALSDWENGGYTSRYTKPIAECVGGDWLEYRGTGKTLYIGSRKNSSRFVRIYEKGKQLGDSESPWVRVELELHNRDIIIPHDVLINAGQFLTGAFPAFENLFFSYSETPAKAERVKKQKDVSAEHCIKYGSIQVSGVVNLLERMGLSDSAIVETLKNGKTDMPKRLNPAAFDYATESLTYIHEVHRVPRDIHSVFDSTFGADSARKHRSYDEYLADVQKRKLNEQFGKPERFDNEDAYLAYMWRKHSTPDFILNPMKGKQ</sequence>
<dbReference type="RefSeq" id="WP_106742405.1">
    <property type="nucleotide sequence ID" value="NZ_PXYY01000071.1"/>
</dbReference>
<dbReference type="Proteomes" id="UP000241868">
    <property type="component" value="Unassembled WGS sequence"/>
</dbReference>
<accession>A0A2P7TYI7</accession>
<dbReference type="GO" id="GO:0003743">
    <property type="term" value="F:translation initiation factor activity"/>
    <property type="evidence" value="ECO:0007669"/>
    <property type="project" value="UniProtKB-KW"/>
</dbReference>
<organism evidence="2 3">
    <name type="scientific">Neisseria iguanae</name>
    <dbReference type="NCBI Taxonomy" id="90242"/>
    <lineage>
        <taxon>Bacteria</taxon>
        <taxon>Pseudomonadati</taxon>
        <taxon>Pseudomonadota</taxon>
        <taxon>Betaproteobacteria</taxon>
        <taxon>Neisseriales</taxon>
        <taxon>Neisseriaceae</taxon>
        <taxon>Neisseria</taxon>
    </lineage>
</organism>
<feature type="domain" description="Replication initiation protein-like C-terminal" evidence="1">
    <location>
        <begin position="153"/>
        <end position="287"/>
    </location>
</feature>
<feature type="non-terminal residue" evidence="2">
    <location>
        <position position="1"/>
    </location>
</feature>
<keyword evidence="2" id="KW-0648">Protein biosynthesis</keyword>
<comment type="caution">
    <text evidence="2">The sequence shown here is derived from an EMBL/GenBank/DDBJ whole genome shotgun (WGS) entry which is preliminary data.</text>
</comment>
<evidence type="ECO:0000313" key="3">
    <source>
        <dbReference type="Proteomes" id="UP000241868"/>
    </source>
</evidence>
<dbReference type="InterPro" id="IPR003491">
    <property type="entry name" value="REP-like_C"/>
</dbReference>
<evidence type="ECO:0000313" key="2">
    <source>
        <dbReference type="EMBL" id="PSJ79796.1"/>
    </source>
</evidence>